<dbReference type="Proteomes" id="UP000593564">
    <property type="component" value="Unassembled WGS sequence"/>
</dbReference>
<dbReference type="GO" id="GO:0005524">
    <property type="term" value="F:ATP binding"/>
    <property type="evidence" value="ECO:0007669"/>
    <property type="project" value="UniProtKB-KW"/>
</dbReference>
<proteinExistence type="predicted"/>
<dbReference type="Gene3D" id="3.40.50.300">
    <property type="entry name" value="P-loop containing nucleotide triphosphate hydrolases"/>
    <property type="match status" value="1"/>
</dbReference>
<evidence type="ECO:0000313" key="5">
    <source>
        <dbReference type="Proteomes" id="UP000593564"/>
    </source>
</evidence>
<keyword evidence="5" id="KW-1185">Reference proteome</keyword>
<dbReference type="PANTHER" id="PTHR48040:SF20">
    <property type="entry name" value="PLEIOTROPIC DRUG RESISTANCE PROTEIN 1"/>
    <property type="match status" value="1"/>
</dbReference>
<name>A0A7J7G315_CAMSI</name>
<keyword evidence="2" id="KW-0067">ATP-binding</keyword>
<reference evidence="4 5" key="2">
    <citation type="submission" date="2020-07" db="EMBL/GenBank/DDBJ databases">
        <title>Genome assembly of wild tea tree DASZ reveals pedigree and selection history of tea varieties.</title>
        <authorList>
            <person name="Zhang W."/>
        </authorList>
    </citation>
    <scope>NUCLEOTIDE SEQUENCE [LARGE SCALE GENOMIC DNA]</scope>
    <source>
        <strain evidence="5">cv. G240</strain>
        <tissue evidence="4">Leaf</tissue>
    </source>
</reference>
<dbReference type="PROSITE" id="PS50893">
    <property type="entry name" value="ABC_TRANSPORTER_2"/>
    <property type="match status" value="1"/>
</dbReference>
<dbReference type="InterPro" id="IPR003593">
    <property type="entry name" value="AAA+_ATPase"/>
</dbReference>
<dbReference type="PANTHER" id="PTHR48040">
    <property type="entry name" value="PLEIOTROPIC DRUG RESISTANCE PROTEIN 1-LIKE ISOFORM X1"/>
    <property type="match status" value="1"/>
</dbReference>
<dbReference type="InterPro" id="IPR027417">
    <property type="entry name" value="P-loop_NTPase"/>
</dbReference>
<dbReference type="InterPro" id="IPR003439">
    <property type="entry name" value="ABC_transporter-like_ATP-bd"/>
</dbReference>
<dbReference type="SMART" id="SM00382">
    <property type="entry name" value="AAA"/>
    <property type="match status" value="1"/>
</dbReference>
<evidence type="ECO:0000259" key="3">
    <source>
        <dbReference type="PROSITE" id="PS50893"/>
    </source>
</evidence>
<comment type="caution">
    <text evidence="4">The sequence shown here is derived from an EMBL/GenBank/DDBJ whole genome shotgun (WGS) entry which is preliminary data.</text>
</comment>
<feature type="domain" description="ABC transporter" evidence="3">
    <location>
        <begin position="16"/>
        <end position="252"/>
    </location>
</feature>
<organism evidence="4 5">
    <name type="scientific">Camellia sinensis</name>
    <name type="common">Tea plant</name>
    <name type="synonym">Thea sinensis</name>
    <dbReference type="NCBI Taxonomy" id="4442"/>
    <lineage>
        <taxon>Eukaryota</taxon>
        <taxon>Viridiplantae</taxon>
        <taxon>Streptophyta</taxon>
        <taxon>Embryophyta</taxon>
        <taxon>Tracheophyta</taxon>
        <taxon>Spermatophyta</taxon>
        <taxon>Magnoliopsida</taxon>
        <taxon>eudicotyledons</taxon>
        <taxon>Gunneridae</taxon>
        <taxon>Pentapetalae</taxon>
        <taxon>asterids</taxon>
        <taxon>Ericales</taxon>
        <taxon>Theaceae</taxon>
        <taxon>Camellia</taxon>
    </lineage>
</organism>
<evidence type="ECO:0000256" key="1">
    <source>
        <dbReference type="ARBA" id="ARBA00022741"/>
    </source>
</evidence>
<protein>
    <recommendedName>
        <fullName evidence="3">ABC transporter domain-containing protein</fullName>
    </recommendedName>
</protein>
<dbReference type="AlphaFoldDB" id="A0A7J7G315"/>
<evidence type="ECO:0000313" key="4">
    <source>
        <dbReference type="EMBL" id="KAF5935079.1"/>
    </source>
</evidence>
<gene>
    <name evidence="4" type="ORF">HYC85_026208</name>
</gene>
<accession>A0A7J7G315</accession>
<dbReference type="EMBL" id="JACBKZ010000013">
    <property type="protein sequence ID" value="KAF5935079.1"/>
    <property type="molecule type" value="Genomic_DNA"/>
</dbReference>
<dbReference type="GO" id="GO:0016887">
    <property type="term" value="F:ATP hydrolysis activity"/>
    <property type="evidence" value="ECO:0007669"/>
    <property type="project" value="InterPro"/>
</dbReference>
<dbReference type="SUPFAM" id="SSF52540">
    <property type="entry name" value="P-loop containing nucleoside triphosphate hydrolases"/>
    <property type="match status" value="1"/>
</dbReference>
<sequence>MTDAIVKFREEKGMLLPFTPLSITFENIRYSVDMPKGVSGAFKPGVLTTLMGVSGAGKTMLLDILAGRKNTGYAIARNKNPLLEFLDTMNKMTSTSRSSRSTSPYYSRLGFSYLQRSNLRPDWQIFFEEVMELIALTPMRNALVGFPNAKGLSIEQRKRLTVAAELVANPSIIFMDEPTMGLDSRAAAIVVRTVRNIMDTGRTVVCMVYQLSIKIFEALDELFLLSQGGEEIYVGPLGNKSLHMINYFEQINGVRKIEDGYNPATWVMGVTTQVEEELLGVKFADVYRNSLFLKRLEQGLEERNPTLQSRALEALSRTLTCLSKKAPTRFRRGERKKTGHVSATFRHVICHISATCQSVRHALAASATSAHPADQSTCRRSDPVLLS</sequence>
<reference evidence="5" key="1">
    <citation type="journal article" date="2020" name="Nat. Commun.">
        <title>Genome assembly of wild tea tree DASZ reveals pedigree and selection history of tea varieties.</title>
        <authorList>
            <person name="Zhang W."/>
            <person name="Zhang Y."/>
            <person name="Qiu H."/>
            <person name="Guo Y."/>
            <person name="Wan H."/>
            <person name="Zhang X."/>
            <person name="Scossa F."/>
            <person name="Alseekh S."/>
            <person name="Zhang Q."/>
            <person name="Wang P."/>
            <person name="Xu L."/>
            <person name="Schmidt M.H."/>
            <person name="Jia X."/>
            <person name="Li D."/>
            <person name="Zhu A."/>
            <person name="Guo F."/>
            <person name="Chen W."/>
            <person name="Ni D."/>
            <person name="Usadel B."/>
            <person name="Fernie A.R."/>
            <person name="Wen W."/>
        </authorList>
    </citation>
    <scope>NUCLEOTIDE SEQUENCE [LARGE SCALE GENOMIC DNA]</scope>
    <source>
        <strain evidence="5">cv. G240</strain>
    </source>
</reference>
<keyword evidence="1" id="KW-0547">Nucleotide-binding</keyword>
<evidence type="ECO:0000256" key="2">
    <source>
        <dbReference type="ARBA" id="ARBA00022840"/>
    </source>
</evidence>
<dbReference type="Pfam" id="PF00005">
    <property type="entry name" value="ABC_tran"/>
    <property type="match status" value="1"/>
</dbReference>